<feature type="compositionally biased region" description="Pro residues" evidence="2">
    <location>
        <begin position="253"/>
        <end position="269"/>
    </location>
</feature>
<name>H3B1W3_LATCH</name>
<dbReference type="EMBL" id="AFYH01099279">
    <property type="status" value="NOT_ANNOTATED_CDS"/>
    <property type="molecule type" value="Genomic_DNA"/>
</dbReference>
<dbReference type="Gene3D" id="3.30.70.1820">
    <property type="entry name" value="L1 transposable element, RRM domain"/>
    <property type="match status" value="1"/>
</dbReference>
<dbReference type="GeneTree" id="ENSGT00660000097022"/>
<keyword evidence="1" id="KW-0175">Coiled coil</keyword>
<dbReference type="PANTHER" id="PTHR11505">
    <property type="entry name" value="L1 TRANSPOSABLE ELEMENT-RELATED"/>
    <property type="match status" value="1"/>
</dbReference>
<protein>
    <recommendedName>
        <fullName evidence="3">L1 transposable element RRM domain-containing protein</fullName>
    </recommendedName>
</protein>
<accession>H3B1W3</accession>
<keyword evidence="5" id="KW-1185">Reference proteome</keyword>
<dbReference type="InterPro" id="IPR004244">
    <property type="entry name" value="Transposase_22"/>
</dbReference>
<proteinExistence type="predicted"/>
<feature type="coiled-coil region" evidence="1">
    <location>
        <begin position="22"/>
        <end position="49"/>
    </location>
</feature>
<feature type="domain" description="L1 transposable element RRM" evidence="3">
    <location>
        <begin position="73"/>
        <end position="166"/>
    </location>
</feature>
<dbReference type="AlphaFoldDB" id="H3B1W3"/>
<feature type="region of interest" description="Disordered" evidence="2">
    <location>
        <begin position="231"/>
        <end position="269"/>
    </location>
</feature>
<evidence type="ECO:0000313" key="4">
    <source>
        <dbReference type="Ensembl" id="ENSLACP00000015884.1"/>
    </source>
</evidence>
<dbReference type="HOGENOM" id="CLU_062834_2_0_1"/>
<dbReference type="InParanoid" id="H3B1W3"/>
<sequence>VAEIREDISGIKSNLGALSQWVTTTESKLNKAESALAEYGERLDRIEEDLEYQSSYSRDLWDRVQDLENRCRRNNIRVLGVPEGAEGNNISGPAFLLTLLHDCLPFPDAGDMEIERSHRTLGQKPGPDQHPRPIIARFLRFRDQENILRLAREAGELRWKGEKIMIFPDMSRELAMQCRHFTLARRCCMALGLQYALQYPAMLRVTIDGRLQSFTDPEEALWELNSLRDQNEEGMDQRCPQPQQERRVARSLVPPPVLPQPPFSSCPDW</sequence>
<evidence type="ECO:0000313" key="5">
    <source>
        <dbReference type="Proteomes" id="UP000008672"/>
    </source>
</evidence>
<evidence type="ECO:0000256" key="1">
    <source>
        <dbReference type="SAM" id="Coils"/>
    </source>
</evidence>
<organism evidence="4 5">
    <name type="scientific">Latimeria chalumnae</name>
    <name type="common">Coelacanth</name>
    <dbReference type="NCBI Taxonomy" id="7897"/>
    <lineage>
        <taxon>Eukaryota</taxon>
        <taxon>Metazoa</taxon>
        <taxon>Chordata</taxon>
        <taxon>Craniata</taxon>
        <taxon>Vertebrata</taxon>
        <taxon>Euteleostomi</taxon>
        <taxon>Coelacanthiformes</taxon>
        <taxon>Coelacanthidae</taxon>
        <taxon>Latimeria</taxon>
    </lineage>
</organism>
<dbReference type="InterPro" id="IPR043636">
    <property type="entry name" value="L1_RRM_dom"/>
</dbReference>
<evidence type="ECO:0000256" key="2">
    <source>
        <dbReference type="SAM" id="MobiDB-lite"/>
    </source>
</evidence>
<dbReference type="Proteomes" id="UP000008672">
    <property type="component" value="Unassembled WGS sequence"/>
</dbReference>
<dbReference type="Ensembl" id="ENSLACT00000015994.1">
    <property type="protein sequence ID" value="ENSLACP00000015884.1"/>
    <property type="gene ID" value="ENSLACG00000013987.1"/>
</dbReference>
<reference evidence="4" key="3">
    <citation type="submission" date="2025-09" db="UniProtKB">
        <authorList>
            <consortium name="Ensembl"/>
        </authorList>
    </citation>
    <scope>IDENTIFICATION</scope>
</reference>
<evidence type="ECO:0000259" key="3">
    <source>
        <dbReference type="Pfam" id="PF02994"/>
    </source>
</evidence>
<dbReference type="Pfam" id="PF02994">
    <property type="entry name" value="Transposase_22"/>
    <property type="match status" value="1"/>
</dbReference>
<reference evidence="4" key="2">
    <citation type="submission" date="2025-08" db="UniProtKB">
        <authorList>
            <consortium name="Ensembl"/>
        </authorList>
    </citation>
    <scope>IDENTIFICATION</scope>
</reference>
<reference evidence="5" key="1">
    <citation type="submission" date="2011-08" db="EMBL/GenBank/DDBJ databases">
        <title>The draft genome of Latimeria chalumnae.</title>
        <authorList>
            <person name="Di Palma F."/>
            <person name="Alfoldi J."/>
            <person name="Johnson J."/>
            <person name="Berlin A."/>
            <person name="Gnerre S."/>
            <person name="Jaffe D."/>
            <person name="MacCallum I."/>
            <person name="Young S."/>
            <person name="Walker B.J."/>
            <person name="Lander E."/>
            <person name="Lindblad-Toh K."/>
        </authorList>
    </citation>
    <scope>NUCLEOTIDE SEQUENCE [LARGE SCALE GENOMIC DNA]</scope>
    <source>
        <strain evidence="5">Wild caught</strain>
    </source>
</reference>